<protein>
    <submittedName>
        <fullName evidence="2">Uncharacterized protein</fullName>
    </submittedName>
</protein>
<comment type="caution">
    <text evidence="2">The sequence shown here is derived from an EMBL/GenBank/DDBJ whole genome shotgun (WGS) entry which is preliminary data.</text>
</comment>
<sequence length="271" mass="30117">MLSKDTPLPMPTDLNAAPLPEDSTIGGLDGVFISRNSEAGYQGSSCYQMFRFYPDGLVLFAYRACVDKPPTQDDTPDIHGWFNRDNPDMWRGDYSVNQNRLFLRITGYDPIHEITFLRYFRGSFCGEQMVLQEPAVRFYSGVASPLTQPVQEFLALSSVTSSIADQSLPPASKKGRNEECQFIGFRFISRPTTTTKNGQSRLEIQTNPNQTCILTYISPAGITLLTAEQGTIRADNEGICRWLFDIGSEAGTGTLIVQIGDITQSLSIDIR</sequence>
<reference evidence="2" key="1">
    <citation type="journal article" date="2020" name="mSystems">
        <title>Genome- and Community-Level Interaction Insights into Carbon Utilization and Element Cycling Functions of Hydrothermarchaeota in Hydrothermal Sediment.</title>
        <authorList>
            <person name="Zhou Z."/>
            <person name="Liu Y."/>
            <person name="Xu W."/>
            <person name="Pan J."/>
            <person name="Luo Z.H."/>
            <person name="Li M."/>
        </authorList>
    </citation>
    <scope>NUCLEOTIDE SEQUENCE [LARGE SCALE GENOMIC DNA]</scope>
    <source>
        <strain evidence="2">SpSt-556</strain>
    </source>
</reference>
<organism evidence="2">
    <name type="scientific">Bellilinea caldifistulae</name>
    <dbReference type="NCBI Taxonomy" id="360411"/>
    <lineage>
        <taxon>Bacteria</taxon>
        <taxon>Bacillati</taxon>
        <taxon>Chloroflexota</taxon>
        <taxon>Anaerolineae</taxon>
        <taxon>Anaerolineales</taxon>
        <taxon>Anaerolineaceae</taxon>
        <taxon>Bellilinea</taxon>
    </lineage>
</organism>
<proteinExistence type="predicted"/>
<accession>A0A7C4KZU2</accession>
<name>A0A7C4KZU2_9CHLR</name>
<evidence type="ECO:0000256" key="1">
    <source>
        <dbReference type="SAM" id="MobiDB-lite"/>
    </source>
</evidence>
<evidence type="ECO:0000313" key="2">
    <source>
        <dbReference type="EMBL" id="HGS87716.1"/>
    </source>
</evidence>
<dbReference type="AlphaFoldDB" id="A0A7C4KZU2"/>
<dbReference type="EMBL" id="DSXR01000090">
    <property type="protein sequence ID" value="HGS87716.1"/>
    <property type="molecule type" value="Genomic_DNA"/>
</dbReference>
<gene>
    <name evidence="2" type="ORF">ENT17_08870</name>
</gene>
<feature type="region of interest" description="Disordered" evidence="1">
    <location>
        <begin position="1"/>
        <end position="21"/>
    </location>
</feature>